<evidence type="ECO:0000256" key="1">
    <source>
        <dbReference type="ARBA" id="ARBA00007317"/>
    </source>
</evidence>
<keyword evidence="3" id="KW-0809">Transit peptide</keyword>
<organism evidence="6 7">
    <name type="scientific">Phytophthora citrophthora</name>
    <dbReference type="NCBI Taxonomy" id="4793"/>
    <lineage>
        <taxon>Eukaryota</taxon>
        <taxon>Sar</taxon>
        <taxon>Stramenopiles</taxon>
        <taxon>Oomycota</taxon>
        <taxon>Peronosporomycetes</taxon>
        <taxon>Peronosporales</taxon>
        <taxon>Peronosporaceae</taxon>
        <taxon>Phytophthora</taxon>
    </lineage>
</organism>
<dbReference type="CDD" id="cd06849">
    <property type="entry name" value="lipoyl_domain"/>
    <property type="match status" value="1"/>
</dbReference>
<comment type="caution">
    <text evidence="6">The sequence shown here is derived from an EMBL/GenBank/DDBJ whole genome shotgun (WGS) entry which is preliminary data.</text>
</comment>
<sequence length="227" mass="23678">MISRPVQFLLAATTRPNKRLPRCTTMLSSRGLSTLRRAFHSSAGRQAIQTVNVPSMGDSISEGTLVEIVKKAGEAVHADEVVLVLETDKVSVDVTSPVAGTVVEVLAQLEDNVEVGKPLFTLDDALAPSGSSKPAQTSPAVSSEPEPAAASASGHRVPLIKFLGKRSLLPSKPSPLSKPLGLNLPPSPLRAVPVQPSSADVLPFSSAKRLPLSPAEVDSINSGLAFL</sequence>
<evidence type="ECO:0000313" key="6">
    <source>
        <dbReference type="EMBL" id="KAK1936564.1"/>
    </source>
</evidence>
<gene>
    <name evidence="6" type="ORF">P3T76_009999</name>
</gene>
<dbReference type="Proteomes" id="UP001259832">
    <property type="component" value="Unassembled WGS sequence"/>
</dbReference>
<name>A0AAD9LIH0_9STRA</name>
<comment type="similarity">
    <text evidence="1">Belongs to the 2-oxoacid dehydrogenase family.</text>
</comment>
<feature type="region of interest" description="Disordered" evidence="4">
    <location>
        <begin position="126"/>
        <end position="153"/>
    </location>
</feature>
<evidence type="ECO:0000259" key="5">
    <source>
        <dbReference type="PROSITE" id="PS50968"/>
    </source>
</evidence>
<dbReference type="InterPro" id="IPR050537">
    <property type="entry name" value="2-oxoacid_dehydrogenase"/>
</dbReference>
<dbReference type="EMBL" id="JASMQC010000021">
    <property type="protein sequence ID" value="KAK1936564.1"/>
    <property type="molecule type" value="Genomic_DNA"/>
</dbReference>
<dbReference type="PROSITE" id="PS00189">
    <property type="entry name" value="LIPOYL"/>
    <property type="match status" value="1"/>
</dbReference>
<keyword evidence="2" id="KW-0450">Lipoyl</keyword>
<protein>
    <submittedName>
        <fullName evidence="6">Dihydrolipoyllysine-residue succinyltransferase component of 2-oxoglutarate dehydrogenase complex</fullName>
    </submittedName>
</protein>
<dbReference type="PANTHER" id="PTHR43416">
    <property type="entry name" value="DIHYDROLIPOYLLYSINE-RESIDUE SUCCINYLTRANSFERASE COMPONENT OF 2-OXOGLUTARATE DEHYDROGENASE COMPLEX, MITOCHONDRIAL-RELATED"/>
    <property type="match status" value="1"/>
</dbReference>
<reference evidence="6" key="1">
    <citation type="submission" date="2023-08" db="EMBL/GenBank/DDBJ databases">
        <title>Reference Genome Resource for the Citrus Pathogen Phytophthora citrophthora.</title>
        <authorList>
            <person name="Moller H."/>
            <person name="Coetzee B."/>
            <person name="Rose L.J."/>
            <person name="Van Niekerk J.M."/>
        </authorList>
    </citation>
    <scope>NUCLEOTIDE SEQUENCE</scope>
    <source>
        <strain evidence="6">STE-U-9442</strain>
    </source>
</reference>
<dbReference type="GO" id="GO:0004149">
    <property type="term" value="F:dihydrolipoyllysine-residue succinyltransferase activity"/>
    <property type="evidence" value="ECO:0007669"/>
    <property type="project" value="TreeGrafter"/>
</dbReference>
<evidence type="ECO:0000256" key="4">
    <source>
        <dbReference type="SAM" id="MobiDB-lite"/>
    </source>
</evidence>
<keyword evidence="7" id="KW-1185">Reference proteome</keyword>
<dbReference type="SUPFAM" id="SSF51230">
    <property type="entry name" value="Single hybrid motif"/>
    <property type="match status" value="1"/>
</dbReference>
<feature type="compositionally biased region" description="Low complexity" evidence="4">
    <location>
        <begin position="138"/>
        <end position="153"/>
    </location>
</feature>
<accession>A0AAD9LIH0</accession>
<evidence type="ECO:0000256" key="2">
    <source>
        <dbReference type="ARBA" id="ARBA00022823"/>
    </source>
</evidence>
<dbReference type="Gene3D" id="2.40.50.100">
    <property type="match status" value="1"/>
</dbReference>
<dbReference type="InterPro" id="IPR000089">
    <property type="entry name" value="Biotin_lipoyl"/>
</dbReference>
<dbReference type="AlphaFoldDB" id="A0AAD9LIH0"/>
<dbReference type="PROSITE" id="PS50968">
    <property type="entry name" value="BIOTINYL_LIPOYL"/>
    <property type="match status" value="1"/>
</dbReference>
<evidence type="ECO:0000313" key="7">
    <source>
        <dbReference type="Proteomes" id="UP001259832"/>
    </source>
</evidence>
<dbReference type="Pfam" id="PF00364">
    <property type="entry name" value="Biotin_lipoyl"/>
    <property type="match status" value="1"/>
</dbReference>
<feature type="domain" description="Lipoyl-binding" evidence="5">
    <location>
        <begin position="48"/>
        <end position="123"/>
    </location>
</feature>
<dbReference type="GO" id="GO:0006099">
    <property type="term" value="P:tricarboxylic acid cycle"/>
    <property type="evidence" value="ECO:0007669"/>
    <property type="project" value="TreeGrafter"/>
</dbReference>
<dbReference type="InterPro" id="IPR011053">
    <property type="entry name" value="Single_hybrid_motif"/>
</dbReference>
<evidence type="ECO:0000256" key="3">
    <source>
        <dbReference type="ARBA" id="ARBA00022946"/>
    </source>
</evidence>
<dbReference type="GO" id="GO:0005739">
    <property type="term" value="C:mitochondrion"/>
    <property type="evidence" value="ECO:0007669"/>
    <property type="project" value="TreeGrafter"/>
</dbReference>
<dbReference type="InterPro" id="IPR003016">
    <property type="entry name" value="2-oxoA_DH_lipoyl-BS"/>
</dbReference>
<proteinExistence type="inferred from homology"/>
<dbReference type="PANTHER" id="PTHR43416:SF5">
    <property type="entry name" value="DIHYDROLIPOYLLYSINE-RESIDUE SUCCINYLTRANSFERASE COMPONENT OF 2-OXOGLUTARATE DEHYDROGENASE COMPLEX, MITOCHONDRIAL"/>
    <property type="match status" value="1"/>
</dbReference>